<gene>
    <name evidence="1" type="ORF">NCTC11009_02376</name>
</gene>
<accession>A0A2X1UZG4</accession>
<dbReference type="Proteomes" id="UP000250242">
    <property type="component" value="Unassembled WGS sequence"/>
</dbReference>
<evidence type="ECO:0000313" key="1">
    <source>
        <dbReference type="EMBL" id="SPY09123.1"/>
    </source>
</evidence>
<evidence type="ECO:0000313" key="2">
    <source>
        <dbReference type="Proteomes" id="UP000250242"/>
    </source>
</evidence>
<dbReference type="Pfam" id="PF04796">
    <property type="entry name" value="RepA_C"/>
    <property type="match status" value="1"/>
</dbReference>
<dbReference type="InterPro" id="IPR006881">
    <property type="entry name" value="RepA_C"/>
</dbReference>
<organism evidence="1 2">
    <name type="scientific">Oligella urethralis</name>
    <dbReference type="NCBI Taxonomy" id="90245"/>
    <lineage>
        <taxon>Bacteria</taxon>
        <taxon>Pseudomonadati</taxon>
        <taxon>Pseudomonadota</taxon>
        <taxon>Betaproteobacteria</taxon>
        <taxon>Burkholderiales</taxon>
        <taxon>Alcaligenaceae</taxon>
        <taxon>Oligella</taxon>
    </lineage>
</organism>
<dbReference type="EMBL" id="UATH01000001">
    <property type="protein sequence ID" value="SPY09123.1"/>
    <property type="molecule type" value="Genomic_DNA"/>
</dbReference>
<dbReference type="AlphaFoldDB" id="A0A2X1UZG4"/>
<dbReference type="RefSeq" id="WP_113062939.1">
    <property type="nucleotide sequence ID" value="NZ_UATH01000001.1"/>
</dbReference>
<proteinExistence type="predicted"/>
<sequence length="289" mass="33162">MTNQTNKINELQIEFERGFINRYFAQISLPHSKLDLSTFTRKSGNFTLDIISDPKIGLPYGTYPRLLLAWICSEATKTQKKELHLGSNQSEFMRKLDISRQGSTIAMLKDQTTRLVNSLFRVTIEAENSRARKNILIADSSFEFWETHNGDWETHLNLNKKFLEDLLAHPVPIDLNVLHAIRKSPMAMDVYTWIAYRTYGIYTSGGRPVKIPWESLQAQFAANFGGNLDKDILTTDEIIKKEVQALRDFRKSFLFSLNKLAQFYPELNKTISADSQFLTVGGAKLIPYK</sequence>
<name>A0A2X1UZG4_9BURK</name>
<protein>
    <submittedName>
        <fullName evidence="1">Plasmid encoded RepA protein</fullName>
    </submittedName>
</protein>
<reference evidence="1 2" key="1">
    <citation type="submission" date="2018-06" db="EMBL/GenBank/DDBJ databases">
        <authorList>
            <consortium name="Pathogen Informatics"/>
            <person name="Doyle S."/>
        </authorList>
    </citation>
    <scope>NUCLEOTIDE SEQUENCE [LARGE SCALE GENOMIC DNA]</scope>
    <source>
        <strain evidence="1 2">NCTC11009</strain>
    </source>
</reference>